<dbReference type="Pfam" id="PF00364">
    <property type="entry name" value="Biotin_lipoyl"/>
    <property type="match status" value="1"/>
</dbReference>
<dbReference type="GO" id="GO:0006633">
    <property type="term" value="P:fatty acid biosynthetic process"/>
    <property type="evidence" value="ECO:0007669"/>
    <property type="project" value="UniProtKB-UniPathway"/>
</dbReference>
<evidence type="ECO:0000259" key="5">
    <source>
        <dbReference type="PROSITE" id="PS50968"/>
    </source>
</evidence>
<dbReference type="SUPFAM" id="SSF51230">
    <property type="entry name" value="Single hybrid motif"/>
    <property type="match status" value="1"/>
</dbReference>
<keyword evidence="4" id="KW-0276">Fatty acid metabolism</keyword>
<evidence type="ECO:0000313" key="6">
    <source>
        <dbReference type="EMBL" id="RDU61583.1"/>
    </source>
</evidence>
<evidence type="ECO:0000256" key="2">
    <source>
        <dbReference type="ARBA" id="ARBA00017562"/>
    </source>
</evidence>
<comment type="pathway">
    <text evidence="4">Lipid metabolism; fatty acid biosynthesis.</text>
</comment>
<keyword evidence="3 4" id="KW-0092">Biotin</keyword>
<dbReference type="Proteomes" id="UP000256650">
    <property type="component" value="Unassembled WGS sequence"/>
</dbReference>
<keyword evidence="4" id="KW-0275">Fatty acid biosynthesis</keyword>
<keyword evidence="4" id="KW-0444">Lipid biosynthesis</keyword>
<dbReference type="EMBL" id="NXLS01000014">
    <property type="protein sequence ID" value="RDU61583.1"/>
    <property type="molecule type" value="Genomic_DNA"/>
</dbReference>
<evidence type="ECO:0000256" key="3">
    <source>
        <dbReference type="ARBA" id="ARBA00023267"/>
    </source>
</evidence>
<name>A0A3D8I8U8_9HELI</name>
<organism evidence="6 7">
    <name type="scientific">Helicobacter ganmani</name>
    <dbReference type="NCBI Taxonomy" id="60246"/>
    <lineage>
        <taxon>Bacteria</taxon>
        <taxon>Pseudomonadati</taxon>
        <taxon>Campylobacterota</taxon>
        <taxon>Epsilonproteobacteria</taxon>
        <taxon>Campylobacterales</taxon>
        <taxon>Helicobacteraceae</taxon>
        <taxon>Helicobacter</taxon>
    </lineage>
</organism>
<reference evidence="6 7" key="1">
    <citation type="submission" date="2018-04" db="EMBL/GenBank/DDBJ databases">
        <title>Novel Campyloabacter and Helicobacter Species and Strains.</title>
        <authorList>
            <person name="Mannion A.J."/>
            <person name="Shen Z."/>
            <person name="Fox J.G."/>
        </authorList>
    </citation>
    <scope>NUCLEOTIDE SEQUENCE [LARGE SCALE GENOMIC DNA]</scope>
    <source>
        <strain evidence="6 7">MIT 99-5101</strain>
    </source>
</reference>
<dbReference type="InterPro" id="IPR011053">
    <property type="entry name" value="Single_hybrid_motif"/>
</dbReference>
<dbReference type="GO" id="GO:0009317">
    <property type="term" value="C:acetyl-CoA carboxylase complex"/>
    <property type="evidence" value="ECO:0007669"/>
    <property type="project" value="InterPro"/>
</dbReference>
<dbReference type="UniPathway" id="UPA00094"/>
<dbReference type="OrthoDB" id="9811735at2"/>
<proteinExistence type="predicted"/>
<protein>
    <recommendedName>
        <fullName evidence="2 4">Biotin carboxyl carrier protein of acetyl-CoA carboxylase</fullName>
    </recommendedName>
</protein>
<dbReference type="GeneID" id="82536437"/>
<evidence type="ECO:0000256" key="1">
    <source>
        <dbReference type="ARBA" id="ARBA00003761"/>
    </source>
</evidence>
<dbReference type="InterPro" id="IPR001249">
    <property type="entry name" value="AcCoA_biotinCC"/>
</dbReference>
<evidence type="ECO:0000256" key="4">
    <source>
        <dbReference type="RuleBase" id="RU364072"/>
    </source>
</evidence>
<dbReference type="AlphaFoldDB" id="A0A3D8I8U8"/>
<dbReference type="PANTHER" id="PTHR45266:SF3">
    <property type="entry name" value="OXALOACETATE DECARBOXYLASE ALPHA CHAIN"/>
    <property type="match status" value="1"/>
</dbReference>
<evidence type="ECO:0000313" key="7">
    <source>
        <dbReference type="Proteomes" id="UP000256650"/>
    </source>
</evidence>
<comment type="function">
    <text evidence="1 4">This protein is a component of the acetyl coenzyme A carboxylase complex; first, biotin carboxylase catalyzes the carboxylation of the carrier protein and then the transcarboxylase transfers the carboxyl group to form malonyl-CoA.</text>
</comment>
<dbReference type="RefSeq" id="WP_115552285.1">
    <property type="nucleotide sequence ID" value="NZ_CAONBV010000048.1"/>
</dbReference>
<keyword evidence="4" id="KW-0443">Lipid metabolism</keyword>
<gene>
    <name evidence="6" type="primary">accB</name>
    <name evidence="6" type="ORF">CQA43_09105</name>
</gene>
<dbReference type="Gene3D" id="2.40.50.100">
    <property type="match status" value="1"/>
</dbReference>
<feature type="domain" description="Lipoyl-binding" evidence="5">
    <location>
        <begin position="71"/>
        <end position="153"/>
    </location>
</feature>
<dbReference type="CDD" id="cd06850">
    <property type="entry name" value="biotinyl_domain"/>
    <property type="match status" value="1"/>
</dbReference>
<dbReference type="PRINTS" id="PR01071">
    <property type="entry name" value="ACOABIOTINCC"/>
</dbReference>
<accession>A0A3D8I8U8</accession>
<sequence length="155" mass="16776">MNFKEIKELIEIFDASNLNRLSISQENSTIKLQKGQNCATAVVVESQNAPSATLQAPQSLPQIAPVASAPVAPILVGETINSPMVGTFYRCPSPDTPAYVNAGDKVKKGQTLGIIEAMKIMNEIEAEFDCIIKEIIPSDATPVEYNSPLFVVERI</sequence>
<dbReference type="NCBIfam" id="TIGR00531">
    <property type="entry name" value="BCCP"/>
    <property type="match status" value="1"/>
</dbReference>
<dbReference type="InterPro" id="IPR050709">
    <property type="entry name" value="Biotin_Carboxyl_Carrier/Decarb"/>
</dbReference>
<dbReference type="PROSITE" id="PS50968">
    <property type="entry name" value="BIOTINYL_LIPOYL"/>
    <property type="match status" value="1"/>
</dbReference>
<dbReference type="InterPro" id="IPR000089">
    <property type="entry name" value="Biotin_lipoyl"/>
</dbReference>
<dbReference type="PANTHER" id="PTHR45266">
    <property type="entry name" value="OXALOACETATE DECARBOXYLASE ALPHA CHAIN"/>
    <property type="match status" value="1"/>
</dbReference>
<keyword evidence="7" id="KW-1185">Reference proteome</keyword>
<comment type="caution">
    <text evidence="6">The sequence shown here is derived from an EMBL/GenBank/DDBJ whole genome shotgun (WGS) entry which is preliminary data.</text>
</comment>
<dbReference type="GO" id="GO:0003989">
    <property type="term" value="F:acetyl-CoA carboxylase activity"/>
    <property type="evidence" value="ECO:0007669"/>
    <property type="project" value="InterPro"/>
</dbReference>